<accession>N6X133</accession>
<keyword evidence="4" id="KW-1185">Reference proteome</keyword>
<evidence type="ECO:0000313" key="4">
    <source>
        <dbReference type="Proteomes" id="UP000013165"/>
    </source>
</evidence>
<keyword evidence="1" id="KW-0472">Membrane</keyword>
<comment type="caution">
    <text evidence="3">The sequence shown here is derived from an EMBL/GenBank/DDBJ whole genome shotgun (WGS) entry which is preliminary data.</text>
</comment>
<sequence>MKQLKLYLVWLASFAFAPAALAVENNELDLGSPADGPLAAIGTFMQELIDFVGGPGVLFIVFVCAVAAIGLWVAAPKMGGTAIAMLLRVLVGGILIFNVALIITWLQGF</sequence>
<evidence type="ECO:0008006" key="5">
    <source>
        <dbReference type="Google" id="ProtNLM"/>
    </source>
</evidence>
<dbReference type="HOGENOM" id="CLU_166697_0_0_6"/>
<dbReference type="RefSeq" id="WP_004578789.1">
    <property type="nucleotide sequence ID" value="NZ_AP028879.1"/>
</dbReference>
<dbReference type="Proteomes" id="UP000013165">
    <property type="component" value="Unassembled WGS sequence"/>
</dbReference>
<feature type="signal peptide" evidence="2">
    <location>
        <begin position="1"/>
        <end position="22"/>
    </location>
</feature>
<dbReference type="AlphaFoldDB" id="N6X133"/>
<protein>
    <recommendedName>
        <fullName evidence="5">Conjugal transfer protein TrbC</fullName>
    </recommendedName>
</protein>
<dbReference type="OrthoDB" id="5900581at2"/>
<evidence type="ECO:0000313" key="3">
    <source>
        <dbReference type="EMBL" id="ENO17137.1"/>
    </source>
</evidence>
<organism evidence="3 4">
    <name type="scientific">Marinobacter nanhaiticus D15-8W</name>
    <dbReference type="NCBI Taxonomy" id="626887"/>
    <lineage>
        <taxon>Bacteria</taxon>
        <taxon>Pseudomonadati</taxon>
        <taxon>Pseudomonadota</taxon>
        <taxon>Gammaproteobacteria</taxon>
        <taxon>Pseudomonadales</taxon>
        <taxon>Marinobacteraceae</taxon>
        <taxon>Marinobacter</taxon>
    </lineage>
</organism>
<evidence type="ECO:0000256" key="2">
    <source>
        <dbReference type="SAM" id="SignalP"/>
    </source>
</evidence>
<evidence type="ECO:0000256" key="1">
    <source>
        <dbReference type="SAM" id="Phobius"/>
    </source>
</evidence>
<dbReference type="PATRIC" id="fig|626887.3.peg.128"/>
<dbReference type="STRING" id="626887.J057_00689"/>
<feature type="chain" id="PRO_5004127280" description="Conjugal transfer protein TrbC" evidence="2">
    <location>
        <begin position="23"/>
        <end position="109"/>
    </location>
</feature>
<proteinExistence type="predicted"/>
<keyword evidence="1" id="KW-0812">Transmembrane</keyword>
<keyword evidence="1" id="KW-1133">Transmembrane helix</keyword>
<reference evidence="3 4" key="1">
    <citation type="journal article" date="2013" name="Genome Announc.">
        <title>Genome Sequence of the Polycyclic Aromatic Hydrocarbon-Degrading Bacterium Strain Marinobacter nanhaiticus D15-8WT.</title>
        <authorList>
            <person name="Cui Z."/>
            <person name="Gao W."/>
            <person name="Li Q."/>
            <person name="Xu G."/>
            <person name="Zheng L."/>
        </authorList>
    </citation>
    <scope>NUCLEOTIDE SEQUENCE [LARGE SCALE GENOMIC DNA]</scope>
    <source>
        <strain evidence="3 4">D15-8W</strain>
    </source>
</reference>
<feature type="transmembrane region" description="Helical" evidence="1">
    <location>
        <begin position="52"/>
        <end position="74"/>
    </location>
</feature>
<feature type="transmembrane region" description="Helical" evidence="1">
    <location>
        <begin position="86"/>
        <end position="106"/>
    </location>
</feature>
<gene>
    <name evidence="3" type="ORF">J057_00689</name>
</gene>
<keyword evidence="2" id="KW-0732">Signal</keyword>
<name>N6X133_9GAMM</name>
<dbReference type="EMBL" id="APLQ01000005">
    <property type="protein sequence ID" value="ENO17137.1"/>
    <property type="molecule type" value="Genomic_DNA"/>
</dbReference>